<feature type="transmembrane region" description="Helical" evidence="1">
    <location>
        <begin position="18"/>
        <end position="37"/>
    </location>
</feature>
<comment type="caution">
    <text evidence="2">The sequence shown here is derived from an EMBL/GenBank/DDBJ whole genome shotgun (WGS) entry which is preliminary data.</text>
</comment>
<gene>
    <name evidence="2" type="ORF">ENR15_13470</name>
</gene>
<dbReference type="AlphaFoldDB" id="A0A7C3ZMS6"/>
<evidence type="ECO:0000256" key="1">
    <source>
        <dbReference type="SAM" id="Phobius"/>
    </source>
</evidence>
<keyword evidence="1" id="KW-0472">Membrane</keyword>
<accession>A0A7C3ZMS6</accession>
<keyword evidence="1" id="KW-1133">Transmembrane helix</keyword>
<organism evidence="2">
    <name type="scientific">Planktothricoides sp. SpSt-374</name>
    <dbReference type="NCBI Taxonomy" id="2282167"/>
    <lineage>
        <taxon>Bacteria</taxon>
        <taxon>Bacillati</taxon>
        <taxon>Cyanobacteriota</taxon>
        <taxon>Cyanophyceae</taxon>
        <taxon>Oscillatoriophycideae</taxon>
        <taxon>Oscillatoriales</taxon>
        <taxon>Oscillatoriaceae</taxon>
        <taxon>Planktothricoides</taxon>
    </lineage>
</organism>
<keyword evidence="1" id="KW-0812">Transmembrane</keyword>
<dbReference type="EMBL" id="DSPX01000133">
    <property type="protein sequence ID" value="HGG01621.1"/>
    <property type="molecule type" value="Genomic_DNA"/>
</dbReference>
<name>A0A7C3ZMS6_9CYAN</name>
<sequence>MAKKSSVLSLIKEPNWRFVWIGLALLLAYQILIWGGFISGNDGINQWESNVIKAERYIYSHNRKQGEILLVGSSMANRLQPEYLGERTFNLAMQGANSLTGLEIALQAKTKPDLIMVEVNETIGLGVDRDLMANLYQPLLYYLRLYFPMFRQEYRPVSVLVSSLRSSSKQSQPQLNAEQQDKLQIKDERLRKKIIQDVVESRSKQLTPEMEANLRQQATLLKQQIQQLQQAGVKTLLFNIPGEPEVQNTVRQKQTRAILQEVFPADTFNWLAEPPRQNWVTSDGIHLIYSNAKEYAIFIKSQLMQDPLLLESSQGTEDKL</sequence>
<proteinExistence type="predicted"/>
<reference evidence="2" key="1">
    <citation type="journal article" date="2020" name="mSystems">
        <title>Genome- and Community-Level Interaction Insights into Carbon Utilization and Element Cycling Functions of Hydrothermarchaeota in Hydrothermal Sediment.</title>
        <authorList>
            <person name="Zhou Z."/>
            <person name="Liu Y."/>
            <person name="Xu W."/>
            <person name="Pan J."/>
            <person name="Luo Z.H."/>
            <person name="Li M."/>
        </authorList>
    </citation>
    <scope>NUCLEOTIDE SEQUENCE [LARGE SCALE GENOMIC DNA]</scope>
    <source>
        <strain evidence="2">SpSt-374</strain>
    </source>
</reference>
<protein>
    <submittedName>
        <fullName evidence="2">Uncharacterized protein</fullName>
    </submittedName>
</protein>
<evidence type="ECO:0000313" key="2">
    <source>
        <dbReference type="EMBL" id="HGG01621.1"/>
    </source>
</evidence>